<reference evidence="2" key="1">
    <citation type="submission" date="2021-03" db="EMBL/GenBank/DDBJ databases">
        <title>Draft genome sequence of rust myrtle Austropuccinia psidii MF-1, a brazilian biotype.</title>
        <authorList>
            <person name="Quecine M.C."/>
            <person name="Pachon D.M.R."/>
            <person name="Bonatelli M.L."/>
            <person name="Correr F.H."/>
            <person name="Franceschini L.M."/>
            <person name="Leite T.F."/>
            <person name="Margarido G.R.A."/>
            <person name="Almeida C.A."/>
            <person name="Ferrarezi J.A."/>
            <person name="Labate C.A."/>
        </authorList>
    </citation>
    <scope>NUCLEOTIDE SEQUENCE</scope>
    <source>
        <strain evidence="2">MF-1</strain>
    </source>
</reference>
<sequence>MAQTPGNSTEFNELSTSAPESGSEISHMASGCELGIEVESQSHEDNQDPPVFPKAQPPSSQKLNLKSYEKENTVKPCAPTEDDGQYDLIFSGEVEIIFKEQFVSNIAQTIPRLKKIQNDSKIPEYVCQKVAEAMSLLKRDFNCVEVGESLPEGAQEVIEFPGKGLGKQPNIHSTKKTNKKRHNFEATKDSQYQGDEMIDVEVDHIDNVPPHTESPPILNETIHDETPPASPQNIQAFKERETFKHDTMGQDMTDIIPDPEPEVSSSANFQHIFLSRMEEFGDLLIYHSNITKK</sequence>
<accession>A0A9Q3PJ39</accession>
<gene>
    <name evidence="2" type="ORF">O181_103508</name>
</gene>
<evidence type="ECO:0000256" key="1">
    <source>
        <dbReference type="SAM" id="MobiDB-lite"/>
    </source>
</evidence>
<keyword evidence="3" id="KW-1185">Reference proteome</keyword>
<comment type="caution">
    <text evidence="2">The sequence shown here is derived from an EMBL/GenBank/DDBJ whole genome shotgun (WGS) entry which is preliminary data.</text>
</comment>
<dbReference type="EMBL" id="AVOT02074755">
    <property type="protein sequence ID" value="MBW0563793.1"/>
    <property type="molecule type" value="Genomic_DNA"/>
</dbReference>
<name>A0A9Q3PJ39_9BASI</name>
<organism evidence="2 3">
    <name type="scientific">Austropuccinia psidii MF-1</name>
    <dbReference type="NCBI Taxonomy" id="1389203"/>
    <lineage>
        <taxon>Eukaryota</taxon>
        <taxon>Fungi</taxon>
        <taxon>Dikarya</taxon>
        <taxon>Basidiomycota</taxon>
        <taxon>Pucciniomycotina</taxon>
        <taxon>Pucciniomycetes</taxon>
        <taxon>Pucciniales</taxon>
        <taxon>Sphaerophragmiaceae</taxon>
        <taxon>Austropuccinia</taxon>
    </lineage>
</organism>
<evidence type="ECO:0000313" key="3">
    <source>
        <dbReference type="Proteomes" id="UP000765509"/>
    </source>
</evidence>
<feature type="compositionally biased region" description="Polar residues" evidence="1">
    <location>
        <begin position="1"/>
        <end position="24"/>
    </location>
</feature>
<dbReference type="Proteomes" id="UP000765509">
    <property type="component" value="Unassembled WGS sequence"/>
</dbReference>
<feature type="region of interest" description="Disordered" evidence="1">
    <location>
        <begin position="1"/>
        <end position="64"/>
    </location>
</feature>
<evidence type="ECO:0000313" key="2">
    <source>
        <dbReference type="EMBL" id="MBW0563793.1"/>
    </source>
</evidence>
<dbReference type="AlphaFoldDB" id="A0A9Q3PJ39"/>
<protein>
    <submittedName>
        <fullName evidence="2">Uncharacterized protein</fullName>
    </submittedName>
</protein>
<proteinExistence type="predicted"/>
<feature type="region of interest" description="Disordered" evidence="1">
    <location>
        <begin position="161"/>
        <end position="181"/>
    </location>
</feature>